<feature type="repeat" description="TPR" evidence="2">
    <location>
        <begin position="222"/>
        <end position="255"/>
    </location>
</feature>
<dbReference type="InterPro" id="IPR027417">
    <property type="entry name" value="P-loop_NTPase"/>
</dbReference>
<dbReference type="PANTHER" id="PTHR12788:SF10">
    <property type="entry name" value="PROTEIN-TYROSINE SULFOTRANSFERASE"/>
    <property type="match status" value="1"/>
</dbReference>
<sequence>MDANRPTGKSPARLPARPPAHPPANIPIAELVQRDPAAAARHLQTVVARDPHNAGAQRLLGKALRGAGRSADAELAEAAAIRASVYDPQMQDIGVAMVHNDLPQAEALLRQRLASQPTDVAAIRLMAELAARIGRLEDSERLLHRALELAPAFTVAKANLATVLYKQHRFAEAANQLEALLLTDDGSPSDRNLLAAALGRIGNYDEALALYRELTESFPEHAKLWMSYGHVLKTVGQMDEGVAAYRHALANQPDLGEVWWSLANLKTFAFTDDDVAAMEAALTAEPELEDRLHLHFALGKALADRGDVTASFEHYRQGNALRSEELGYDPARVSTQVDRVCEIMTPQFVAALQGTDGLGGDASCDPVFILGLPRAGSTLIEQILASHSQIEGTMELPDIPAMAMREAKALGEGTYDWPGALAAMERARLAELGAEFLDRTRVQRKTDKPYFIDKLPNNWAYAGFIHAILPNAKIIDARRHPMDCCFSNFRQHFAKGQGFSYDLDHIGRYYADYVRAMDHYDAVLPGRIHRVIHEELLDEPEVVVRRLLEYLALPFEDACLEFYRNRRAVRTASSEQVRRPLNRDGVDQWVPYAQWLGPLETALGDLPQTYTRNNVS</sequence>
<proteinExistence type="predicted"/>
<protein>
    <submittedName>
        <fullName evidence="4">Tetratricopeptide repeat protein</fullName>
    </submittedName>
</protein>
<evidence type="ECO:0000256" key="1">
    <source>
        <dbReference type="ARBA" id="ARBA00022679"/>
    </source>
</evidence>
<accession>A0A6L7GJA8</accession>
<evidence type="ECO:0000313" key="5">
    <source>
        <dbReference type="Proteomes" id="UP000473531"/>
    </source>
</evidence>
<dbReference type="OrthoDB" id="9800698at2"/>
<dbReference type="RefSeq" id="WP_160602155.1">
    <property type="nucleotide sequence ID" value="NZ_WTYU01000002.1"/>
</dbReference>
<keyword evidence="1" id="KW-0808">Transferase</keyword>
<evidence type="ECO:0000256" key="3">
    <source>
        <dbReference type="SAM" id="MobiDB-lite"/>
    </source>
</evidence>
<dbReference type="SUPFAM" id="SSF52540">
    <property type="entry name" value="P-loop containing nucleoside triphosphate hydrolases"/>
    <property type="match status" value="1"/>
</dbReference>
<evidence type="ECO:0000256" key="2">
    <source>
        <dbReference type="PROSITE-ProRule" id="PRU00339"/>
    </source>
</evidence>
<dbReference type="Proteomes" id="UP000473531">
    <property type="component" value="Unassembled WGS sequence"/>
</dbReference>
<dbReference type="Gene3D" id="3.40.50.300">
    <property type="entry name" value="P-loop containing nucleotide triphosphate hydrolases"/>
    <property type="match status" value="1"/>
</dbReference>
<gene>
    <name evidence="4" type="ORF">GRI44_12990</name>
</gene>
<evidence type="ECO:0000313" key="4">
    <source>
        <dbReference type="EMBL" id="MXP15665.1"/>
    </source>
</evidence>
<dbReference type="InterPro" id="IPR026634">
    <property type="entry name" value="TPST-like"/>
</dbReference>
<dbReference type="SUPFAM" id="SSF48452">
    <property type="entry name" value="TPR-like"/>
    <property type="match status" value="2"/>
</dbReference>
<feature type="region of interest" description="Disordered" evidence="3">
    <location>
        <begin position="1"/>
        <end position="24"/>
    </location>
</feature>
<dbReference type="InterPro" id="IPR011990">
    <property type="entry name" value="TPR-like_helical_dom_sf"/>
</dbReference>
<organism evidence="4 5">
    <name type="scientific">Allopontixanthobacter confluentis</name>
    <dbReference type="NCBI Taxonomy" id="1849021"/>
    <lineage>
        <taxon>Bacteria</taxon>
        <taxon>Pseudomonadati</taxon>
        <taxon>Pseudomonadota</taxon>
        <taxon>Alphaproteobacteria</taxon>
        <taxon>Sphingomonadales</taxon>
        <taxon>Erythrobacteraceae</taxon>
        <taxon>Allopontixanthobacter</taxon>
    </lineage>
</organism>
<dbReference type="Pfam" id="PF13469">
    <property type="entry name" value="Sulfotransfer_3"/>
    <property type="match status" value="1"/>
</dbReference>
<dbReference type="PANTHER" id="PTHR12788">
    <property type="entry name" value="PROTEIN-TYROSINE SULFOTRANSFERASE 2"/>
    <property type="match status" value="1"/>
</dbReference>
<dbReference type="SMART" id="SM00028">
    <property type="entry name" value="TPR"/>
    <property type="match status" value="5"/>
</dbReference>
<dbReference type="Pfam" id="PF13429">
    <property type="entry name" value="TPR_15"/>
    <property type="match status" value="1"/>
</dbReference>
<keyword evidence="2" id="KW-0802">TPR repeat</keyword>
<dbReference type="InterPro" id="IPR019734">
    <property type="entry name" value="TPR_rpt"/>
</dbReference>
<reference evidence="4 5" key="1">
    <citation type="submission" date="2019-12" db="EMBL/GenBank/DDBJ databases">
        <title>Genomic-based taxomic classification of the family Erythrobacteraceae.</title>
        <authorList>
            <person name="Xu L."/>
        </authorList>
    </citation>
    <scope>NUCLEOTIDE SEQUENCE [LARGE SCALE GENOMIC DNA]</scope>
    <source>
        <strain evidence="4 5">KCTC 52259</strain>
    </source>
</reference>
<dbReference type="EMBL" id="WTYU01000002">
    <property type="protein sequence ID" value="MXP15665.1"/>
    <property type="molecule type" value="Genomic_DNA"/>
</dbReference>
<dbReference type="GO" id="GO:0008476">
    <property type="term" value="F:protein-tyrosine sulfotransferase activity"/>
    <property type="evidence" value="ECO:0007669"/>
    <property type="project" value="InterPro"/>
</dbReference>
<name>A0A6L7GJA8_9SPHN</name>
<keyword evidence="5" id="KW-1185">Reference proteome</keyword>
<dbReference type="Gene3D" id="1.25.40.10">
    <property type="entry name" value="Tetratricopeptide repeat domain"/>
    <property type="match status" value="1"/>
</dbReference>
<comment type="caution">
    <text evidence="4">The sequence shown here is derived from an EMBL/GenBank/DDBJ whole genome shotgun (WGS) entry which is preliminary data.</text>
</comment>
<dbReference type="AlphaFoldDB" id="A0A6L7GJA8"/>
<dbReference type="PROSITE" id="PS50005">
    <property type="entry name" value="TPR"/>
    <property type="match status" value="1"/>
</dbReference>